<proteinExistence type="predicted"/>
<name>A0A0A8XYI6_ARUDO</name>
<dbReference type="AlphaFoldDB" id="A0A0A8XYI6"/>
<dbReference type="EMBL" id="GBRH01281133">
    <property type="protein sequence ID" value="JAD16762.1"/>
    <property type="molecule type" value="Transcribed_RNA"/>
</dbReference>
<reference evidence="1" key="1">
    <citation type="submission" date="2014-09" db="EMBL/GenBank/DDBJ databases">
        <authorList>
            <person name="Magalhaes I.L.F."/>
            <person name="Oliveira U."/>
            <person name="Santos F.R."/>
            <person name="Vidigal T.H.D.A."/>
            <person name="Brescovit A.D."/>
            <person name="Santos A.J."/>
        </authorList>
    </citation>
    <scope>NUCLEOTIDE SEQUENCE</scope>
    <source>
        <tissue evidence="1">Shoot tissue taken approximately 20 cm above the soil surface</tissue>
    </source>
</reference>
<reference evidence="1" key="2">
    <citation type="journal article" date="2015" name="Data Brief">
        <title>Shoot transcriptome of the giant reed, Arundo donax.</title>
        <authorList>
            <person name="Barrero R.A."/>
            <person name="Guerrero F.D."/>
            <person name="Moolhuijzen P."/>
            <person name="Goolsby J.A."/>
            <person name="Tidwell J."/>
            <person name="Bellgard S.E."/>
            <person name="Bellgard M.I."/>
        </authorList>
    </citation>
    <scope>NUCLEOTIDE SEQUENCE</scope>
    <source>
        <tissue evidence="1">Shoot tissue taken approximately 20 cm above the soil surface</tissue>
    </source>
</reference>
<accession>A0A0A8XYI6</accession>
<sequence>MFIILIFKAASRDLQPLHFSFRGLHSLQWFKSSASSSILCWNSSSLSLFSSATR</sequence>
<organism evidence="1">
    <name type="scientific">Arundo donax</name>
    <name type="common">Giant reed</name>
    <name type="synonym">Donax arundinaceus</name>
    <dbReference type="NCBI Taxonomy" id="35708"/>
    <lineage>
        <taxon>Eukaryota</taxon>
        <taxon>Viridiplantae</taxon>
        <taxon>Streptophyta</taxon>
        <taxon>Embryophyta</taxon>
        <taxon>Tracheophyta</taxon>
        <taxon>Spermatophyta</taxon>
        <taxon>Magnoliopsida</taxon>
        <taxon>Liliopsida</taxon>
        <taxon>Poales</taxon>
        <taxon>Poaceae</taxon>
        <taxon>PACMAD clade</taxon>
        <taxon>Arundinoideae</taxon>
        <taxon>Arundineae</taxon>
        <taxon>Arundo</taxon>
    </lineage>
</organism>
<protein>
    <submittedName>
        <fullName evidence="1">Uncharacterized protein</fullName>
    </submittedName>
</protein>
<evidence type="ECO:0000313" key="1">
    <source>
        <dbReference type="EMBL" id="JAD16762.1"/>
    </source>
</evidence>